<evidence type="ECO:0008006" key="5">
    <source>
        <dbReference type="Google" id="ProtNLM"/>
    </source>
</evidence>
<evidence type="ECO:0000313" key="4">
    <source>
        <dbReference type="Proteomes" id="UP000305233"/>
    </source>
</evidence>
<evidence type="ECO:0000256" key="2">
    <source>
        <dbReference type="SAM" id="SignalP"/>
    </source>
</evidence>
<name>A0A4S5EAN7_9MICC</name>
<comment type="caution">
    <text evidence="3">The sequence shown here is derived from an EMBL/GenBank/DDBJ whole genome shotgun (WGS) entry which is preliminary data.</text>
</comment>
<reference evidence="3 4" key="1">
    <citation type="submission" date="2019-04" db="EMBL/GenBank/DDBJ databases">
        <authorList>
            <person name="Liu Q."/>
            <person name="Xin Y.-H."/>
        </authorList>
    </citation>
    <scope>NUCLEOTIDE SEQUENCE [LARGE SCALE GENOMIC DNA]</scope>
    <source>
        <strain evidence="3 4">AM23</strain>
    </source>
</reference>
<accession>A0A4S5EAN7</accession>
<dbReference type="RefSeq" id="WP_136452764.1">
    <property type="nucleotide sequence ID" value="NZ_SSWH01000001.1"/>
</dbReference>
<feature type="region of interest" description="Disordered" evidence="1">
    <location>
        <begin position="201"/>
        <end position="234"/>
    </location>
</feature>
<dbReference type="EMBL" id="SSWH01000001">
    <property type="protein sequence ID" value="THJ68663.1"/>
    <property type="molecule type" value="Genomic_DNA"/>
</dbReference>
<gene>
    <name evidence="3" type="ORF">E8P82_01820</name>
</gene>
<dbReference type="Proteomes" id="UP000305233">
    <property type="component" value="Unassembled WGS sequence"/>
</dbReference>
<protein>
    <recommendedName>
        <fullName evidence="5">Cell wall-binding repeat-containing protein</fullName>
    </recommendedName>
</protein>
<dbReference type="AlphaFoldDB" id="A0A4S5EAN7"/>
<feature type="compositionally biased region" description="Low complexity" evidence="1">
    <location>
        <begin position="209"/>
        <end position="234"/>
    </location>
</feature>
<keyword evidence="4" id="KW-1185">Reference proteome</keyword>
<feature type="chain" id="PRO_5020838507" description="Cell wall-binding repeat-containing protein" evidence="2">
    <location>
        <begin position="28"/>
        <end position="596"/>
    </location>
</feature>
<feature type="signal peptide" evidence="2">
    <location>
        <begin position="1"/>
        <end position="27"/>
    </location>
</feature>
<evidence type="ECO:0000313" key="3">
    <source>
        <dbReference type="EMBL" id="THJ68663.1"/>
    </source>
</evidence>
<dbReference type="OrthoDB" id="9812120at2"/>
<dbReference type="PROSITE" id="PS51257">
    <property type="entry name" value="PROKAR_LIPOPROTEIN"/>
    <property type="match status" value="1"/>
</dbReference>
<evidence type="ECO:0000256" key="1">
    <source>
        <dbReference type="SAM" id="MobiDB-lite"/>
    </source>
</evidence>
<sequence>MIIPSRTSRTLTGLTLIGLLSVTGCTASEPPAPDAAETDEQSGSAVILSEADASQRKVFAGSAAQASLAMSRALYESSPVAVVLSEGTGVDAVPPEPGFGPAASAAVGLEVPLLVIGADGAGVSDVTAELDRLGVETVIGYGDPAADWPALTQSRELLAGPIAIEGFSSVMGLNAVPVEVETSDLVSAVTALESGELELLETAPPESPQPETTQPGPSAEPVPAVSAPAGSTPAAADLVEQATTDELPEFGSPAQDAAALVLATAASDPASLATARAAGADVRILADGDPRATSASVEAVAEHPDSAVYAIGEDFGDEADFAAHIEVAASGVELPGGGQTVFPGRRMVALYGHPDGPYLGALGEQDSEAAMVRVKELAAQYQPFSDEPVVPAIDLIATVASADAGADGDYSSETAIEDLLPWVDAAEDAGVYVVLDLQSGRTDFLSQAKRYEELLKRPTVGLALDPEWRLAPGQLPLQQIGTVDAEEINTVSAWLADLTRDNALPQKVMMVHQFRVDMISGRENLDTSRSELAFTLHADGHGTPEEKLNTWSVLQDYMPEGIWPSWKNFYDEDKPTLTPEQTYTVVEPKPWLVTYQ</sequence>
<keyword evidence="2" id="KW-0732">Signal</keyword>
<organism evidence="3 4">
    <name type="scientific">Arthrobacter echini</name>
    <dbReference type="NCBI Taxonomy" id="1529066"/>
    <lineage>
        <taxon>Bacteria</taxon>
        <taxon>Bacillati</taxon>
        <taxon>Actinomycetota</taxon>
        <taxon>Actinomycetes</taxon>
        <taxon>Micrococcales</taxon>
        <taxon>Micrococcaceae</taxon>
        <taxon>Arthrobacter</taxon>
    </lineage>
</organism>
<proteinExistence type="predicted"/>